<reference evidence="1 2" key="1">
    <citation type="submission" date="2018-06" db="EMBL/GenBank/DDBJ databases">
        <title>Genome Sequence of the Brown Rot Fungal Pathogen Monilinia fructigena.</title>
        <authorList>
            <person name="Landi L."/>
            <person name="De Miccolis Angelini R.M."/>
            <person name="Pollastro S."/>
            <person name="Abate D."/>
            <person name="Faretra F."/>
            <person name="Romanazzi G."/>
        </authorList>
    </citation>
    <scope>NUCLEOTIDE SEQUENCE [LARGE SCALE GENOMIC DNA]</scope>
    <source>
        <strain evidence="1 2">Mfrg269</strain>
    </source>
</reference>
<evidence type="ECO:0000313" key="2">
    <source>
        <dbReference type="Proteomes" id="UP000249056"/>
    </source>
</evidence>
<keyword evidence="2" id="KW-1185">Reference proteome</keyword>
<dbReference type="EMBL" id="QKRW01000126">
    <property type="protein sequence ID" value="RAL57999.1"/>
    <property type="molecule type" value="Genomic_DNA"/>
</dbReference>
<sequence length="303" mass="34277">MASKTTVDTVQTKWGTLVTFNGHNWIDFYEAIRTAMIAASALSLCTGRSVRPASGRADIVEWDRKAGIAFSIINSCIIPMYRSQLMHTIDAEDIAGTWAKLLTFNNNANLQHAQNLRQQFTREQFDPKTETIQFFFDRLLDYQHKLSATTQPLSEIEVYSHLLSALPDTEVWQTQRNFITSSNMNTRDALYALQQAERIPRGTTSHSATANAVRGNIRGRGNKRELEEGAEKDVENIMEMEENICLGKAILLCQILAKLPRLNLTLANSARRKDTGKMLVGSTIRLEKPCIQIKRLTMMVLRK</sequence>
<gene>
    <name evidence="1" type="ORF">DID88_006628</name>
</gene>
<dbReference type="AlphaFoldDB" id="A0A395IHW9"/>
<comment type="caution">
    <text evidence="1">The sequence shown here is derived from an EMBL/GenBank/DDBJ whole genome shotgun (WGS) entry which is preliminary data.</text>
</comment>
<dbReference type="OrthoDB" id="3540327at2759"/>
<protein>
    <submittedName>
        <fullName evidence="1">Uncharacterized protein</fullName>
    </submittedName>
</protein>
<dbReference type="Proteomes" id="UP000249056">
    <property type="component" value="Unassembled WGS sequence"/>
</dbReference>
<accession>A0A395IHW9</accession>
<proteinExistence type="predicted"/>
<evidence type="ECO:0000313" key="1">
    <source>
        <dbReference type="EMBL" id="RAL57999.1"/>
    </source>
</evidence>
<organism evidence="1 2">
    <name type="scientific">Monilinia fructigena</name>
    <dbReference type="NCBI Taxonomy" id="38457"/>
    <lineage>
        <taxon>Eukaryota</taxon>
        <taxon>Fungi</taxon>
        <taxon>Dikarya</taxon>
        <taxon>Ascomycota</taxon>
        <taxon>Pezizomycotina</taxon>
        <taxon>Leotiomycetes</taxon>
        <taxon>Helotiales</taxon>
        <taxon>Sclerotiniaceae</taxon>
        <taxon>Monilinia</taxon>
    </lineage>
</organism>
<name>A0A395IHW9_9HELO</name>